<proteinExistence type="predicted"/>
<protein>
    <submittedName>
        <fullName evidence="1">1-aminocyclopropane-1-carboxylate deaminase</fullName>
    </submittedName>
</protein>
<name>A0ABR5T7Y7_9BURK</name>
<keyword evidence="2" id="KW-1185">Reference proteome</keyword>
<sequence length="157" mass="16840">MSGARRSCDETAAARWWQPPSSPTLVCVVGDDTLPAAGCGALAKRLAGMPQIALLGCAEPARLHASWVDARSSAAARPPAEIAPLERALGRLSRDARLLLWSQQPAALDWIGGVHGHRTFVVRHCPLTCDEIELQRAVDAALALLRAAMRSRIDAEY</sequence>
<reference evidence="1 2" key="1">
    <citation type="submission" date="2015-11" db="EMBL/GenBank/DDBJ databases">
        <authorList>
            <person name="Sahl J."/>
            <person name="Wagner D."/>
            <person name="Keim P."/>
        </authorList>
    </citation>
    <scope>NUCLEOTIDE SEQUENCE [LARGE SCALE GENOMIC DNA]</scope>
    <source>
        <strain evidence="1 2">BDU18</strain>
    </source>
</reference>
<dbReference type="EMBL" id="LNJQ01000004">
    <property type="protein sequence ID" value="KWZ39329.1"/>
    <property type="molecule type" value="Genomic_DNA"/>
</dbReference>
<dbReference type="Proteomes" id="UP000070255">
    <property type="component" value="Unassembled WGS sequence"/>
</dbReference>
<gene>
    <name evidence="1" type="ORF">WS72_24460</name>
</gene>
<accession>A0ABR5T7Y7</accession>
<evidence type="ECO:0000313" key="2">
    <source>
        <dbReference type="Proteomes" id="UP000070255"/>
    </source>
</evidence>
<evidence type="ECO:0000313" key="1">
    <source>
        <dbReference type="EMBL" id="KWZ39329.1"/>
    </source>
</evidence>
<comment type="caution">
    <text evidence="1">The sequence shown here is derived from an EMBL/GenBank/DDBJ whole genome shotgun (WGS) entry which is preliminary data.</text>
</comment>
<dbReference type="RefSeq" id="WP_059648053.1">
    <property type="nucleotide sequence ID" value="NZ_CP013425.1"/>
</dbReference>
<organism evidence="1 2">
    <name type="scientific">Burkholderia savannae</name>
    <dbReference type="NCBI Taxonomy" id="1637837"/>
    <lineage>
        <taxon>Bacteria</taxon>
        <taxon>Pseudomonadati</taxon>
        <taxon>Pseudomonadota</taxon>
        <taxon>Betaproteobacteria</taxon>
        <taxon>Burkholderiales</taxon>
        <taxon>Burkholderiaceae</taxon>
        <taxon>Burkholderia</taxon>
        <taxon>pseudomallei group</taxon>
    </lineage>
</organism>